<dbReference type="Gene3D" id="3.90.550.10">
    <property type="entry name" value="Spore Coat Polysaccharide Biosynthesis Protein SpsA, Chain A"/>
    <property type="match status" value="1"/>
</dbReference>
<reference evidence="6 7" key="1">
    <citation type="submission" date="2024-08" db="EMBL/GenBank/DDBJ databases">
        <title>Genome mining of Saccharopolyspora cebuensis PGLac3 from Nigerian medicinal plant.</title>
        <authorList>
            <person name="Ezeobiora C.E."/>
            <person name="Igbokwe N.H."/>
            <person name="Amin D.H."/>
            <person name="Mendie U.E."/>
        </authorList>
    </citation>
    <scope>NUCLEOTIDE SEQUENCE [LARGE SCALE GENOMIC DNA]</scope>
    <source>
        <strain evidence="6 7">PGLac3</strain>
    </source>
</reference>
<dbReference type="EMBL" id="JBGEHV010000044">
    <property type="protein sequence ID" value="MEY8041909.1"/>
    <property type="molecule type" value="Genomic_DNA"/>
</dbReference>
<accession>A0ABV4CME1</accession>
<dbReference type="PANTHER" id="PTHR43179:SF12">
    <property type="entry name" value="GALACTOFURANOSYLTRANSFERASE GLFT2"/>
    <property type="match status" value="1"/>
</dbReference>
<gene>
    <name evidence="6" type="ORF">AB8O55_21065</name>
</gene>
<dbReference type="RefSeq" id="WP_345360687.1">
    <property type="nucleotide sequence ID" value="NZ_BAABII010000005.1"/>
</dbReference>
<dbReference type="GO" id="GO:0016757">
    <property type="term" value="F:glycosyltransferase activity"/>
    <property type="evidence" value="ECO:0007669"/>
    <property type="project" value="UniProtKB-KW"/>
</dbReference>
<dbReference type="InterPro" id="IPR029044">
    <property type="entry name" value="Nucleotide-diphossugar_trans"/>
</dbReference>
<evidence type="ECO:0000256" key="3">
    <source>
        <dbReference type="ARBA" id="ARBA00022676"/>
    </source>
</evidence>
<evidence type="ECO:0000256" key="4">
    <source>
        <dbReference type="ARBA" id="ARBA00022679"/>
    </source>
</evidence>
<comment type="caution">
    <text evidence="6">The sequence shown here is derived from an EMBL/GenBank/DDBJ whole genome shotgun (WGS) entry which is preliminary data.</text>
</comment>
<evidence type="ECO:0000313" key="7">
    <source>
        <dbReference type="Proteomes" id="UP001564626"/>
    </source>
</evidence>
<comment type="pathway">
    <text evidence="1">Cell wall biogenesis; cell wall polysaccharide biosynthesis.</text>
</comment>
<evidence type="ECO:0000256" key="2">
    <source>
        <dbReference type="ARBA" id="ARBA00006739"/>
    </source>
</evidence>
<feature type="domain" description="Glycosyltransferase 2-like" evidence="5">
    <location>
        <begin position="8"/>
        <end position="166"/>
    </location>
</feature>
<proteinExistence type="inferred from homology"/>
<name>A0ABV4CME1_9PSEU</name>
<evidence type="ECO:0000256" key="1">
    <source>
        <dbReference type="ARBA" id="ARBA00004776"/>
    </source>
</evidence>
<dbReference type="EC" id="2.4.-.-" evidence="6"/>
<dbReference type="SUPFAM" id="SSF53448">
    <property type="entry name" value="Nucleotide-diphospho-sugar transferases"/>
    <property type="match status" value="1"/>
</dbReference>
<keyword evidence="4 6" id="KW-0808">Transferase</keyword>
<dbReference type="InterPro" id="IPR001173">
    <property type="entry name" value="Glyco_trans_2-like"/>
</dbReference>
<evidence type="ECO:0000259" key="5">
    <source>
        <dbReference type="Pfam" id="PF00535"/>
    </source>
</evidence>
<dbReference type="Pfam" id="PF00535">
    <property type="entry name" value="Glycos_transf_2"/>
    <property type="match status" value="1"/>
</dbReference>
<dbReference type="PANTHER" id="PTHR43179">
    <property type="entry name" value="RHAMNOSYLTRANSFERASE WBBL"/>
    <property type="match status" value="1"/>
</dbReference>
<evidence type="ECO:0000313" key="6">
    <source>
        <dbReference type="EMBL" id="MEY8041909.1"/>
    </source>
</evidence>
<dbReference type="Proteomes" id="UP001564626">
    <property type="component" value="Unassembled WGS sequence"/>
</dbReference>
<keyword evidence="3 6" id="KW-0328">Glycosyltransferase</keyword>
<protein>
    <submittedName>
        <fullName evidence="6">Glycosyltransferase family 2 protein</fullName>
        <ecNumber evidence="6">2.4.-.-</ecNumber>
    </submittedName>
</protein>
<sequence>MSAVARTSVVIATRDRREELLRTLRHLEGLEPRPPVIVVDNASTDGTPDAVAEQHPAVTLVRSDRNLGAVARNVGLLRAITPYVAFSDDDSWWDPGALPRAEEVFDEHPGIGLIAARTLVGDAGAADPVNDLMRSSPLPDGDGLPGPRILGFTACAAVVRRSAFREARGFSKVLFFVAEEKLLAYDLAAHGWDLVYVDDVVAHHHPSSRRGGDRWRLSQEQRNTVLLSWMRRPVGIALRDSARLAGAAVRTGPARRAALGALRRLPSALAHRHRLPAGVEHEVEVLESEHGSPAT</sequence>
<keyword evidence="7" id="KW-1185">Reference proteome</keyword>
<organism evidence="6 7">
    <name type="scientific">Saccharopolyspora cebuensis</name>
    <dbReference type="NCBI Taxonomy" id="418759"/>
    <lineage>
        <taxon>Bacteria</taxon>
        <taxon>Bacillati</taxon>
        <taxon>Actinomycetota</taxon>
        <taxon>Actinomycetes</taxon>
        <taxon>Pseudonocardiales</taxon>
        <taxon>Pseudonocardiaceae</taxon>
        <taxon>Saccharopolyspora</taxon>
    </lineage>
</organism>
<comment type="similarity">
    <text evidence="2">Belongs to the glycosyltransferase 2 family.</text>
</comment>